<evidence type="ECO:0000313" key="2">
    <source>
        <dbReference type="Proteomes" id="UP001434883"/>
    </source>
</evidence>
<accession>A0ABV0R4F9</accession>
<name>A0ABV0R4F9_9TELE</name>
<keyword evidence="2" id="KW-1185">Reference proteome</keyword>
<evidence type="ECO:0000313" key="1">
    <source>
        <dbReference type="EMBL" id="MEQ2202551.1"/>
    </source>
</evidence>
<dbReference type="Proteomes" id="UP001434883">
    <property type="component" value="Unassembled WGS sequence"/>
</dbReference>
<dbReference type="EMBL" id="JAHRIN010033776">
    <property type="protein sequence ID" value="MEQ2202551.1"/>
    <property type="molecule type" value="Genomic_DNA"/>
</dbReference>
<proteinExistence type="predicted"/>
<sequence length="215" mass="24371">MTSEFFLNHFPESIKKGSEIPESREFGNEEASLGITRAKVVLVVAVTGQSHCYLVPYMVNLETPVLLGCLDDQAPKVRQVSQEALDVQGLMEPKEKRENPVLEANQDHKVFLVPEGIPEFQGLPEQVLMGRGVEMAFQEFLDPKANLEKFWEPHLEVKDKMALLGYLETRASQAVQEHPDYPVFLDFQVTRPQPFLVHPDLLAAKDSSDHKVKQY</sequence>
<reference evidence="1 2" key="1">
    <citation type="submission" date="2021-06" db="EMBL/GenBank/DDBJ databases">
        <authorList>
            <person name="Palmer J.M."/>
        </authorList>
    </citation>
    <scope>NUCLEOTIDE SEQUENCE [LARGE SCALE GENOMIC DNA]</scope>
    <source>
        <strain evidence="1 2">XC_2019</strain>
        <tissue evidence="1">Muscle</tissue>
    </source>
</reference>
<protein>
    <submittedName>
        <fullName evidence="1">Uncharacterized protein</fullName>
    </submittedName>
</protein>
<gene>
    <name evidence="1" type="ORF">XENOCAPTIV_006112</name>
</gene>
<organism evidence="1 2">
    <name type="scientific">Xenoophorus captivus</name>
    <dbReference type="NCBI Taxonomy" id="1517983"/>
    <lineage>
        <taxon>Eukaryota</taxon>
        <taxon>Metazoa</taxon>
        <taxon>Chordata</taxon>
        <taxon>Craniata</taxon>
        <taxon>Vertebrata</taxon>
        <taxon>Euteleostomi</taxon>
        <taxon>Actinopterygii</taxon>
        <taxon>Neopterygii</taxon>
        <taxon>Teleostei</taxon>
        <taxon>Neoteleostei</taxon>
        <taxon>Acanthomorphata</taxon>
        <taxon>Ovalentaria</taxon>
        <taxon>Atherinomorphae</taxon>
        <taxon>Cyprinodontiformes</taxon>
        <taxon>Goodeidae</taxon>
        <taxon>Xenoophorus</taxon>
    </lineage>
</organism>
<comment type="caution">
    <text evidence="1">The sequence shown here is derived from an EMBL/GenBank/DDBJ whole genome shotgun (WGS) entry which is preliminary data.</text>
</comment>